<dbReference type="Proteomes" id="UP000257109">
    <property type="component" value="Unassembled WGS sequence"/>
</dbReference>
<gene>
    <name evidence="1" type="ORF">CR513_34090</name>
</gene>
<reference evidence="1" key="1">
    <citation type="submission" date="2018-05" db="EMBL/GenBank/DDBJ databases">
        <title>Draft genome of Mucuna pruriens seed.</title>
        <authorList>
            <person name="Nnadi N.E."/>
            <person name="Vos R."/>
            <person name="Hasami M.H."/>
            <person name="Devisetty U.K."/>
            <person name="Aguiy J.C."/>
        </authorList>
    </citation>
    <scope>NUCLEOTIDE SEQUENCE [LARGE SCALE GENOMIC DNA]</scope>
    <source>
        <strain evidence="1">JCA_2017</strain>
    </source>
</reference>
<protein>
    <recommendedName>
        <fullName evidence="3">Reverse transcriptase/retrotransposon-derived protein RNase H-like domain-containing protein</fullName>
    </recommendedName>
</protein>
<sequence length="145" mass="16833">MCDASNSALRVVLGQRVDKQPYVIAYASRTMDLDKKDAKNVVANHLSQLERGVDPLSIRDEFPDEQILQLEKGASGVYKEKLESDAKYYIWDDPYLRRLYNDQVIRRCILDLEIQSVLHFCHSASEGSYYGWSQIDRKVLDYGFY</sequence>
<proteinExistence type="predicted"/>
<comment type="caution">
    <text evidence="1">The sequence shown here is derived from an EMBL/GenBank/DDBJ whole genome shotgun (WGS) entry which is preliminary data.</text>
</comment>
<evidence type="ECO:0000313" key="1">
    <source>
        <dbReference type="EMBL" id="RDX84808.1"/>
    </source>
</evidence>
<name>A0A371G2Q1_MUCPR</name>
<evidence type="ECO:0008006" key="3">
    <source>
        <dbReference type="Google" id="ProtNLM"/>
    </source>
</evidence>
<organism evidence="1 2">
    <name type="scientific">Mucuna pruriens</name>
    <name type="common">Velvet bean</name>
    <name type="synonym">Dolichos pruriens</name>
    <dbReference type="NCBI Taxonomy" id="157652"/>
    <lineage>
        <taxon>Eukaryota</taxon>
        <taxon>Viridiplantae</taxon>
        <taxon>Streptophyta</taxon>
        <taxon>Embryophyta</taxon>
        <taxon>Tracheophyta</taxon>
        <taxon>Spermatophyta</taxon>
        <taxon>Magnoliopsida</taxon>
        <taxon>eudicotyledons</taxon>
        <taxon>Gunneridae</taxon>
        <taxon>Pentapetalae</taxon>
        <taxon>rosids</taxon>
        <taxon>fabids</taxon>
        <taxon>Fabales</taxon>
        <taxon>Fabaceae</taxon>
        <taxon>Papilionoideae</taxon>
        <taxon>50 kb inversion clade</taxon>
        <taxon>NPAAA clade</taxon>
        <taxon>indigoferoid/millettioid clade</taxon>
        <taxon>Phaseoleae</taxon>
        <taxon>Mucuna</taxon>
    </lineage>
</organism>
<feature type="non-terminal residue" evidence="1">
    <location>
        <position position="1"/>
    </location>
</feature>
<dbReference type="AlphaFoldDB" id="A0A371G2Q1"/>
<keyword evidence="2" id="KW-1185">Reference proteome</keyword>
<accession>A0A371G2Q1</accession>
<dbReference type="EMBL" id="QJKJ01006946">
    <property type="protein sequence ID" value="RDX84808.1"/>
    <property type="molecule type" value="Genomic_DNA"/>
</dbReference>
<dbReference type="OrthoDB" id="1739755at2759"/>
<evidence type="ECO:0000313" key="2">
    <source>
        <dbReference type="Proteomes" id="UP000257109"/>
    </source>
</evidence>